<name>A0A817R3B3_9BILA</name>
<dbReference type="SUPFAM" id="SSF143990">
    <property type="entry name" value="YbiA-like"/>
    <property type="match status" value="1"/>
</dbReference>
<protein>
    <recommendedName>
        <fullName evidence="1">NADAR domain-containing protein</fullName>
    </recommendedName>
</protein>
<gene>
    <name evidence="2" type="ORF">TIS948_LOCUS14015</name>
</gene>
<evidence type="ECO:0000313" key="2">
    <source>
        <dbReference type="EMBL" id="CAF3229205.1"/>
    </source>
</evidence>
<feature type="domain" description="NADAR" evidence="1">
    <location>
        <begin position="18"/>
        <end position="105"/>
    </location>
</feature>
<comment type="caution">
    <text evidence="2">The sequence shown here is derived from an EMBL/GenBank/DDBJ whole genome shotgun (WGS) entry which is preliminary data.</text>
</comment>
<organism evidence="2 3">
    <name type="scientific">Rotaria socialis</name>
    <dbReference type="NCBI Taxonomy" id="392032"/>
    <lineage>
        <taxon>Eukaryota</taxon>
        <taxon>Metazoa</taxon>
        <taxon>Spiralia</taxon>
        <taxon>Gnathifera</taxon>
        <taxon>Rotifera</taxon>
        <taxon>Eurotatoria</taxon>
        <taxon>Bdelloidea</taxon>
        <taxon>Philodinida</taxon>
        <taxon>Philodinidae</taxon>
        <taxon>Rotaria</taxon>
    </lineage>
</organism>
<dbReference type="InterPro" id="IPR037238">
    <property type="entry name" value="YbiA-like_sf"/>
</dbReference>
<proteinExistence type="predicted"/>
<dbReference type="Proteomes" id="UP000663825">
    <property type="component" value="Unassembled WGS sequence"/>
</dbReference>
<reference evidence="2" key="1">
    <citation type="submission" date="2021-02" db="EMBL/GenBank/DDBJ databases">
        <authorList>
            <person name="Nowell W R."/>
        </authorList>
    </citation>
    <scope>NUCLEOTIDE SEQUENCE</scope>
</reference>
<dbReference type="InterPro" id="IPR012816">
    <property type="entry name" value="NADAR"/>
</dbReference>
<sequence length="157" mass="17878">MGGPGVIDGTEHPETDNFLPCQFVIDGVTYSSSENYFQCAKTINELDREKIFNSGPGNTCRLAGQTVGLRSDWESVKVDEMYKGNLAKFQQNEDLRKLLLESGKGAVHFARSSHFWNHWNDLIMQRIRTELRQNGDDDARCAAEIREAMEKYAQENK</sequence>
<dbReference type="Gene3D" id="1.10.357.40">
    <property type="entry name" value="YbiA-like"/>
    <property type="match status" value="1"/>
</dbReference>
<accession>A0A817R3B3</accession>
<dbReference type="Pfam" id="PF08719">
    <property type="entry name" value="NADAR"/>
    <property type="match status" value="1"/>
</dbReference>
<evidence type="ECO:0000313" key="3">
    <source>
        <dbReference type="Proteomes" id="UP000663825"/>
    </source>
</evidence>
<dbReference type="CDD" id="cd15457">
    <property type="entry name" value="NADAR"/>
    <property type="match status" value="1"/>
</dbReference>
<dbReference type="OrthoDB" id="206452at2759"/>
<dbReference type="AlphaFoldDB" id="A0A817R3B3"/>
<evidence type="ECO:0000259" key="1">
    <source>
        <dbReference type="Pfam" id="PF08719"/>
    </source>
</evidence>
<dbReference type="EMBL" id="CAJNXB010002259">
    <property type="protein sequence ID" value="CAF3229205.1"/>
    <property type="molecule type" value="Genomic_DNA"/>
</dbReference>